<keyword evidence="1" id="KW-0503">Monooxygenase</keyword>
<name>A0ABX3BZY2_9MYCO</name>
<dbReference type="Pfam" id="PF13738">
    <property type="entry name" value="Pyr_redox_3"/>
    <property type="match status" value="1"/>
</dbReference>
<dbReference type="Proteomes" id="UP000179621">
    <property type="component" value="Unassembled WGS sequence"/>
</dbReference>
<accession>A0ABX3BZY2</accession>
<dbReference type="PANTHER" id="PTHR42877">
    <property type="entry name" value="L-ORNITHINE N(5)-MONOOXYGENASE-RELATED"/>
    <property type="match status" value="1"/>
</dbReference>
<dbReference type="PANTHER" id="PTHR42877:SF4">
    <property type="entry name" value="FAD_NAD(P)-BINDING DOMAIN-CONTAINING PROTEIN-RELATED"/>
    <property type="match status" value="1"/>
</dbReference>
<dbReference type="SUPFAM" id="SSF51905">
    <property type="entry name" value="FAD/NAD(P)-binding domain"/>
    <property type="match status" value="1"/>
</dbReference>
<dbReference type="Gene3D" id="3.50.50.60">
    <property type="entry name" value="FAD/NAD(P)-binding domain"/>
    <property type="match status" value="2"/>
</dbReference>
<sequence>MSVSTVPQHEVLVVGAGFGGIAAGVRLRKAGIEDFVIVDKHPSVGGTWFVNKYPGVAVDIPSFIYSFSFAQTGKWSRLFAPGEELQQYAEDVVDGQGLRDKLRLGTTVLSSRFDEDTDIWHVETDRGEITARHVIVGIGGLEVPNLPDIPGIDTFAGKLQHTTAWDRDYDLTGKRVAVIGTGATALQLVPAIADQVRRLTVFQRTAIWVAPKLDFKTGPISRFIFGNRLLRAPLRGAGMVLVELGLGGALLGGQLLGQRLYKAVLEGVGLALRGWMWTQLPQHPELRKKLTPTYAFGCKRPSMHNEWFSTFTKPNVALVTEPIERITEDSVITADGIEHKVDVLVCATGFKVMEKGATPPFPCLGRGGIDLNTWWDENRYQAYQGVTVPGWPNAYMLIGPWAYSPGSYLVLLESTVAHAVRAIKETRRRGDTRCEVRREPHDKYWQQMLSRAAKSHLPTPLCAGSNTYYINYQGDAAAYRPSTNTEMRLQNRYFPFTDYEFTRVDANRKSSADLATSPGSA</sequence>
<keyword evidence="1" id="KW-0560">Oxidoreductase</keyword>
<gene>
    <name evidence="1" type="ORF">BKG73_11280</name>
</gene>
<evidence type="ECO:0000313" key="1">
    <source>
        <dbReference type="EMBL" id="OHU09735.1"/>
    </source>
</evidence>
<reference evidence="1 2" key="1">
    <citation type="submission" date="2016-10" db="EMBL/GenBank/DDBJ databases">
        <title>Evaluation of Human, Animal and Environmental Mycobacterium chelonae Isolates by Core Genome Phylogenomic Analysis, Targeted Gene Comparison, and Anti-microbial Susceptibility Patterns: A Tale of Mistaken Identities.</title>
        <authorList>
            <person name="Fogelson S.B."/>
            <person name="Camus A.C."/>
            <person name="Lorenz W."/>
            <person name="Vasireddy R."/>
            <person name="Vasireddy S."/>
            <person name="Smith T."/>
            <person name="Brown-Elliott B.A."/>
            <person name="Wallace R.J.Jr."/>
            <person name="Hasan N.A."/>
            <person name="Reischl U."/>
            <person name="Sanchez S."/>
        </authorList>
    </citation>
    <scope>NUCLEOTIDE SEQUENCE [LARGE SCALE GENOMIC DNA]</scope>
    <source>
        <strain evidence="1 2">8528</strain>
    </source>
</reference>
<dbReference type="PRINTS" id="PR00411">
    <property type="entry name" value="PNDRDTASEI"/>
</dbReference>
<protein>
    <submittedName>
        <fullName evidence="1">Monooxygenase</fullName>
    </submittedName>
</protein>
<keyword evidence="2" id="KW-1185">Reference proteome</keyword>
<dbReference type="PRINTS" id="PR00368">
    <property type="entry name" value="FADPNR"/>
</dbReference>
<proteinExistence type="predicted"/>
<dbReference type="GO" id="GO:0004497">
    <property type="term" value="F:monooxygenase activity"/>
    <property type="evidence" value="ECO:0007669"/>
    <property type="project" value="UniProtKB-KW"/>
</dbReference>
<organism evidence="1 2">
    <name type="scientific">Mycobacteroides saopaulense</name>
    <dbReference type="NCBI Taxonomy" id="1578165"/>
    <lineage>
        <taxon>Bacteria</taxon>
        <taxon>Bacillati</taxon>
        <taxon>Actinomycetota</taxon>
        <taxon>Actinomycetes</taxon>
        <taxon>Mycobacteriales</taxon>
        <taxon>Mycobacteriaceae</taxon>
        <taxon>Mycobacteroides</taxon>
    </lineage>
</organism>
<dbReference type="RefSeq" id="WP_070912127.1">
    <property type="nucleotide sequence ID" value="NZ_MLIC01000005.1"/>
</dbReference>
<dbReference type="InterPro" id="IPR036188">
    <property type="entry name" value="FAD/NAD-bd_sf"/>
</dbReference>
<dbReference type="EMBL" id="MLIH01000012">
    <property type="protein sequence ID" value="OHU09735.1"/>
    <property type="molecule type" value="Genomic_DNA"/>
</dbReference>
<dbReference type="InterPro" id="IPR051209">
    <property type="entry name" value="FAD-bind_Monooxygenase_sf"/>
</dbReference>
<evidence type="ECO:0000313" key="2">
    <source>
        <dbReference type="Proteomes" id="UP000179621"/>
    </source>
</evidence>
<comment type="caution">
    <text evidence="1">The sequence shown here is derived from an EMBL/GenBank/DDBJ whole genome shotgun (WGS) entry which is preliminary data.</text>
</comment>